<gene>
    <name evidence="1" type="ORF">TIFTF001_004651</name>
</gene>
<dbReference type="Proteomes" id="UP001187192">
    <property type="component" value="Unassembled WGS sequence"/>
</dbReference>
<proteinExistence type="predicted"/>
<keyword evidence="2" id="KW-1185">Reference proteome</keyword>
<sequence length="119" mass="12857">MDQIHGGSRWLALVDLLVCVERRQRIWVRAREVHGGSQWRISRFSWSPAAAALVRAGEARDSAERLTAARALNGDGFAIAQGGFAGGKVLGAGGGEVSDGCQENLVWEKILGLNFRVKI</sequence>
<comment type="caution">
    <text evidence="1">The sequence shown here is derived from an EMBL/GenBank/DDBJ whole genome shotgun (WGS) entry which is preliminary data.</text>
</comment>
<evidence type="ECO:0000313" key="2">
    <source>
        <dbReference type="Proteomes" id="UP001187192"/>
    </source>
</evidence>
<protein>
    <submittedName>
        <fullName evidence="1">Uncharacterized protein</fullName>
    </submittedName>
</protein>
<name>A0AA87ZJZ2_FICCA</name>
<organism evidence="1 2">
    <name type="scientific">Ficus carica</name>
    <name type="common">Common fig</name>
    <dbReference type="NCBI Taxonomy" id="3494"/>
    <lineage>
        <taxon>Eukaryota</taxon>
        <taxon>Viridiplantae</taxon>
        <taxon>Streptophyta</taxon>
        <taxon>Embryophyta</taxon>
        <taxon>Tracheophyta</taxon>
        <taxon>Spermatophyta</taxon>
        <taxon>Magnoliopsida</taxon>
        <taxon>eudicotyledons</taxon>
        <taxon>Gunneridae</taxon>
        <taxon>Pentapetalae</taxon>
        <taxon>rosids</taxon>
        <taxon>fabids</taxon>
        <taxon>Rosales</taxon>
        <taxon>Moraceae</taxon>
        <taxon>Ficeae</taxon>
        <taxon>Ficus</taxon>
    </lineage>
</organism>
<reference evidence="1" key="1">
    <citation type="submission" date="2023-07" db="EMBL/GenBank/DDBJ databases">
        <title>draft genome sequence of fig (Ficus carica).</title>
        <authorList>
            <person name="Takahashi T."/>
            <person name="Nishimura K."/>
        </authorList>
    </citation>
    <scope>NUCLEOTIDE SEQUENCE</scope>
</reference>
<evidence type="ECO:0000313" key="1">
    <source>
        <dbReference type="EMBL" id="GMN34370.1"/>
    </source>
</evidence>
<dbReference type="AlphaFoldDB" id="A0AA87ZJZ2"/>
<accession>A0AA87ZJZ2</accession>
<dbReference type="EMBL" id="BTGU01000004">
    <property type="protein sequence ID" value="GMN34370.1"/>
    <property type="molecule type" value="Genomic_DNA"/>
</dbReference>